<dbReference type="Proteomes" id="UP000585474">
    <property type="component" value="Unassembled WGS sequence"/>
</dbReference>
<feature type="non-terminal residue" evidence="2">
    <location>
        <position position="32"/>
    </location>
</feature>
<accession>A0A7J0EWS4</accession>
<dbReference type="AlphaFoldDB" id="A0A7J0EWS4"/>
<gene>
    <name evidence="2" type="ORF">Acr_07g0010490</name>
</gene>
<organism evidence="2 3">
    <name type="scientific">Actinidia rufa</name>
    <dbReference type="NCBI Taxonomy" id="165716"/>
    <lineage>
        <taxon>Eukaryota</taxon>
        <taxon>Viridiplantae</taxon>
        <taxon>Streptophyta</taxon>
        <taxon>Embryophyta</taxon>
        <taxon>Tracheophyta</taxon>
        <taxon>Spermatophyta</taxon>
        <taxon>Magnoliopsida</taxon>
        <taxon>eudicotyledons</taxon>
        <taxon>Gunneridae</taxon>
        <taxon>Pentapetalae</taxon>
        <taxon>asterids</taxon>
        <taxon>Ericales</taxon>
        <taxon>Actinidiaceae</taxon>
        <taxon>Actinidia</taxon>
    </lineage>
</organism>
<sequence length="32" mass="3371">MILLPKGWYSTHQLGGSFGETSDLPACDSAST</sequence>
<keyword evidence="3" id="KW-1185">Reference proteome</keyword>
<evidence type="ECO:0000313" key="2">
    <source>
        <dbReference type="EMBL" id="GFY90853.1"/>
    </source>
</evidence>
<dbReference type="OrthoDB" id="420169at2759"/>
<reference evidence="2 3" key="1">
    <citation type="submission" date="2019-07" db="EMBL/GenBank/DDBJ databases">
        <title>De Novo Assembly of kiwifruit Actinidia rufa.</title>
        <authorList>
            <person name="Sugita-Konishi S."/>
            <person name="Sato K."/>
            <person name="Mori E."/>
            <person name="Abe Y."/>
            <person name="Kisaki G."/>
            <person name="Hamano K."/>
            <person name="Suezawa K."/>
            <person name="Otani M."/>
            <person name="Fukuda T."/>
            <person name="Manabe T."/>
            <person name="Gomi K."/>
            <person name="Tabuchi M."/>
            <person name="Akimitsu K."/>
            <person name="Kataoka I."/>
        </authorList>
    </citation>
    <scope>NUCLEOTIDE SEQUENCE [LARGE SCALE GENOMIC DNA]</scope>
    <source>
        <strain evidence="3">cv. Fuchu</strain>
    </source>
</reference>
<evidence type="ECO:0000313" key="3">
    <source>
        <dbReference type="Proteomes" id="UP000585474"/>
    </source>
</evidence>
<feature type="region of interest" description="Disordered" evidence="1">
    <location>
        <begin position="13"/>
        <end position="32"/>
    </location>
</feature>
<evidence type="ECO:0000256" key="1">
    <source>
        <dbReference type="SAM" id="MobiDB-lite"/>
    </source>
</evidence>
<proteinExistence type="predicted"/>
<dbReference type="EMBL" id="BJWL01000007">
    <property type="protein sequence ID" value="GFY90853.1"/>
    <property type="molecule type" value="Genomic_DNA"/>
</dbReference>
<comment type="caution">
    <text evidence="2">The sequence shown here is derived from an EMBL/GenBank/DDBJ whole genome shotgun (WGS) entry which is preliminary data.</text>
</comment>
<protein>
    <submittedName>
        <fullName evidence="2">Uncharacterized protein</fullName>
    </submittedName>
</protein>
<name>A0A7J0EWS4_9ERIC</name>